<dbReference type="SUPFAM" id="SSF51556">
    <property type="entry name" value="Metallo-dependent hydrolases"/>
    <property type="match status" value="1"/>
</dbReference>
<dbReference type="Pfam" id="PF04909">
    <property type="entry name" value="Amidohydro_2"/>
    <property type="match status" value="1"/>
</dbReference>
<gene>
    <name evidence="3" type="ORF">UFOPK3752_00626</name>
</gene>
<protein>
    <submittedName>
        <fullName evidence="3">Unannotated protein</fullName>
    </submittedName>
</protein>
<evidence type="ECO:0000259" key="2">
    <source>
        <dbReference type="Pfam" id="PF04909"/>
    </source>
</evidence>
<keyword evidence="1" id="KW-0456">Lyase</keyword>
<dbReference type="EMBL" id="CAFBND010000017">
    <property type="protein sequence ID" value="CAB4934180.1"/>
    <property type="molecule type" value="Genomic_DNA"/>
</dbReference>
<accession>A0A6J7ITM8</accession>
<dbReference type="InterPro" id="IPR006680">
    <property type="entry name" value="Amidohydro-rel"/>
</dbReference>
<dbReference type="PANTHER" id="PTHR21240:SF28">
    <property type="entry name" value="ISO-OROTATE DECARBOXYLASE (EUROFUNG)"/>
    <property type="match status" value="1"/>
</dbReference>
<dbReference type="Gene3D" id="3.20.20.140">
    <property type="entry name" value="Metal-dependent hydrolases"/>
    <property type="match status" value="1"/>
</dbReference>
<organism evidence="3">
    <name type="scientific">freshwater metagenome</name>
    <dbReference type="NCBI Taxonomy" id="449393"/>
    <lineage>
        <taxon>unclassified sequences</taxon>
        <taxon>metagenomes</taxon>
        <taxon>ecological metagenomes</taxon>
    </lineage>
</organism>
<evidence type="ECO:0000256" key="1">
    <source>
        <dbReference type="ARBA" id="ARBA00023239"/>
    </source>
</evidence>
<dbReference type="PANTHER" id="PTHR21240">
    <property type="entry name" value="2-AMINO-3-CARBOXYLMUCONATE-6-SEMIALDEHYDE DECARBOXYLASE"/>
    <property type="match status" value="1"/>
</dbReference>
<dbReference type="GO" id="GO:0016787">
    <property type="term" value="F:hydrolase activity"/>
    <property type="evidence" value="ECO:0007669"/>
    <property type="project" value="InterPro"/>
</dbReference>
<evidence type="ECO:0000313" key="3">
    <source>
        <dbReference type="EMBL" id="CAB4934180.1"/>
    </source>
</evidence>
<reference evidence="3" key="1">
    <citation type="submission" date="2020-05" db="EMBL/GenBank/DDBJ databases">
        <authorList>
            <person name="Chiriac C."/>
            <person name="Salcher M."/>
            <person name="Ghai R."/>
            <person name="Kavagutti S V."/>
        </authorList>
    </citation>
    <scope>NUCLEOTIDE SEQUENCE</scope>
</reference>
<name>A0A6J7ITM8_9ZZZZ</name>
<feature type="domain" description="Amidohydrolase-related" evidence="2">
    <location>
        <begin position="3"/>
        <end position="259"/>
    </location>
</feature>
<dbReference type="InterPro" id="IPR032465">
    <property type="entry name" value="ACMSD"/>
</dbReference>
<dbReference type="GO" id="GO:0005737">
    <property type="term" value="C:cytoplasm"/>
    <property type="evidence" value="ECO:0007669"/>
    <property type="project" value="TreeGrafter"/>
</dbReference>
<dbReference type="InterPro" id="IPR032466">
    <property type="entry name" value="Metal_Hydrolase"/>
</dbReference>
<proteinExistence type="predicted"/>
<sequence>MIVDMHNHVWPDKIAARALEGAIPDMPLQGDGTIAGLYAAQDAGDIDYSVCLAVAHDPEHLERANTFIGQIDRTRLIPFGTIHPRRSVEDNLASLRASHVSGVKLHPTFQKYRLDDTGLFDVLEALAGSYPVIAHVGAGGGGDGSQATPEMVRDIARALPTLTLIACHFGGYQHIDNAMRNLIGEPVYFDTSWPPSVGTLDPSLLRRIIDEHGSDRILFASDWPTASPAKEISALRSLGIPEDDLHLILGGNAQRILNLSPRLIDMDRTADS</sequence>
<dbReference type="GO" id="GO:0016831">
    <property type="term" value="F:carboxy-lyase activity"/>
    <property type="evidence" value="ECO:0007669"/>
    <property type="project" value="InterPro"/>
</dbReference>
<dbReference type="GO" id="GO:0019748">
    <property type="term" value="P:secondary metabolic process"/>
    <property type="evidence" value="ECO:0007669"/>
    <property type="project" value="TreeGrafter"/>
</dbReference>
<dbReference type="AlphaFoldDB" id="A0A6J7ITM8"/>